<protein>
    <submittedName>
        <fullName evidence="1">Uncharacterized protein</fullName>
    </submittedName>
</protein>
<comment type="caution">
    <text evidence="1">The sequence shown here is derived from an EMBL/GenBank/DDBJ whole genome shotgun (WGS) entry which is preliminary data.</text>
</comment>
<dbReference type="Proteomes" id="UP000316747">
    <property type="component" value="Unassembled WGS sequence"/>
</dbReference>
<name>A0A543HW19_9MICO</name>
<dbReference type="OrthoDB" id="4213396at2"/>
<gene>
    <name evidence="1" type="ORF">FBY41_2540</name>
</gene>
<organism evidence="1 2">
    <name type="scientific">Humibacillus xanthopallidus</name>
    <dbReference type="NCBI Taxonomy" id="412689"/>
    <lineage>
        <taxon>Bacteria</taxon>
        <taxon>Bacillati</taxon>
        <taxon>Actinomycetota</taxon>
        <taxon>Actinomycetes</taxon>
        <taxon>Micrococcales</taxon>
        <taxon>Intrasporangiaceae</taxon>
        <taxon>Humibacillus</taxon>
    </lineage>
</organism>
<dbReference type="EMBL" id="VFPM01000002">
    <property type="protein sequence ID" value="TQM62506.1"/>
    <property type="molecule type" value="Genomic_DNA"/>
</dbReference>
<proteinExistence type="predicted"/>
<reference evidence="1 2" key="1">
    <citation type="submission" date="2019-06" db="EMBL/GenBank/DDBJ databases">
        <title>Genome sequencing of plant associated microbes to promote plant fitness in Sorghum bicolor and Oryza sativa.</title>
        <authorList>
            <person name="Coleman-Derr D."/>
        </authorList>
    </citation>
    <scope>NUCLEOTIDE SEQUENCE [LARGE SCALE GENOMIC DNA]</scope>
    <source>
        <strain evidence="1 2">KV-663</strain>
    </source>
</reference>
<sequence length="473" mass="47714">MWLDLMTSQALNGQLPSPPGSQIIYSAKSSTAVTVDNRLPIPILVVQLDTSGAHCDPVVPVPATSSEVLHSWYGNGYAAVLAPATGGFICFLGPLPGTPTATTFTVDADALLRPNAIGPVPLPTNDSIIPADSARVVVGCGQAANGANLLREQYWQRLPESTTLSPDELLTRATTVVSGMSDTTSAQQELQSSLGLSASGGWGAVSASVSSTLSLSSTSFQQVTVTTESTIFNSSTFDNSGSGGAYLLFWQLTDVVTVLDASGQPKASVVTAIPPAIVARHTLPGDVAQFTVPAGLAPGRHLVTARSNDLTATADLVIPGGPLASLMPQYGAAGTDVQLLASGFASGQAFEVEIEVSPGSDTYGAATVSPVGGVTTPDGSIPPGTTLTLPSAPGDYALRVSVGSSESSMTCTVLAPEILLTPAVAGPGSTVAVTGAAFPPDSTVVLSVTDGMTETTLVSLSTDDAGNVTGEEA</sequence>
<dbReference type="AlphaFoldDB" id="A0A543HW19"/>
<evidence type="ECO:0000313" key="1">
    <source>
        <dbReference type="EMBL" id="TQM62506.1"/>
    </source>
</evidence>
<dbReference type="RefSeq" id="WP_141844591.1">
    <property type="nucleotide sequence ID" value="NZ_VFPM01000002.1"/>
</dbReference>
<evidence type="ECO:0000313" key="2">
    <source>
        <dbReference type="Proteomes" id="UP000316747"/>
    </source>
</evidence>
<keyword evidence="2" id="KW-1185">Reference proteome</keyword>
<accession>A0A543HW19</accession>